<dbReference type="KEGG" id="spoa:EQM13_00835"/>
<protein>
    <submittedName>
        <fullName evidence="2">DUF1622 domain-containing protein</fullName>
    </submittedName>
</protein>
<dbReference type="PANTHER" id="PTHR38468">
    <property type="entry name" value="SLL0939 PROTEIN"/>
    <property type="match status" value="1"/>
</dbReference>
<dbReference type="AlphaFoldDB" id="A0A410Q8F1"/>
<organism evidence="2 3">
    <name type="scientific">Acidilutibacter cellobiosedens</name>
    <dbReference type="NCBI Taxonomy" id="2507161"/>
    <lineage>
        <taxon>Bacteria</taxon>
        <taxon>Bacillati</taxon>
        <taxon>Bacillota</taxon>
        <taxon>Tissierellia</taxon>
        <taxon>Tissierellales</taxon>
        <taxon>Acidilutibacteraceae</taxon>
        <taxon>Acidilutibacter</taxon>
    </lineage>
</organism>
<dbReference type="InterPro" id="IPR012427">
    <property type="entry name" value="DUF1622"/>
</dbReference>
<dbReference type="PANTHER" id="PTHR38468:SF1">
    <property type="entry name" value="SLL0939 PROTEIN"/>
    <property type="match status" value="1"/>
</dbReference>
<keyword evidence="1" id="KW-0472">Membrane</keyword>
<name>A0A410Q8F1_9FIRM</name>
<sequence length="118" mass="13382">MNVEMILEYSIPYITTFLECIGVFIITLASLKTFVNFIKSKFNFTDDSLKLEFGKALSLSLEFKLAAEILKTVIVRTLDEFIILAAVVVLRAIIVFVIHWEMTVSLKNGSKMVQKSNN</sequence>
<keyword evidence="1" id="KW-0812">Transmembrane</keyword>
<evidence type="ECO:0000313" key="2">
    <source>
        <dbReference type="EMBL" id="QAT60216.1"/>
    </source>
</evidence>
<feature type="transmembrane region" description="Helical" evidence="1">
    <location>
        <begin position="81"/>
        <end position="100"/>
    </location>
</feature>
<dbReference type="Proteomes" id="UP000287969">
    <property type="component" value="Chromosome"/>
</dbReference>
<gene>
    <name evidence="2" type="ORF">EQM13_00835</name>
</gene>
<feature type="transmembrane region" description="Helical" evidence="1">
    <location>
        <begin position="12"/>
        <end position="31"/>
    </location>
</feature>
<evidence type="ECO:0000256" key="1">
    <source>
        <dbReference type="SAM" id="Phobius"/>
    </source>
</evidence>
<dbReference type="Pfam" id="PF07784">
    <property type="entry name" value="DUF1622"/>
    <property type="match status" value="1"/>
</dbReference>
<reference evidence="3" key="1">
    <citation type="submission" date="2019-01" db="EMBL/GenBank/DDBJ databases">
        <title>Draft genomes of a novel of Sporanaerobacter strains.</title>
        <authorList>
            <person name="Ma S."/>
        </authorList>
    </citation>
    <scope>NUCLEOTIDE SEQUENCE [LARGE SCALE GENOMIC DNA]</scope>
    <source>
        <strain evidence="3">NJN-17</strain>
    </source>
</reference>
<proteinExistence type="predicted"/>
<keyword evidence="3" id="KW-1185">Reference proteome</keyword>
<dbReference type="EMBL" id="CP035282">
    <property type="protein sequence ID" value="QAT60216.1"/>
    <property type="molecule type" value="Genomic_DNA"/>
</dbReference>
<keyword evidence="1" id="KW-1133">Transmembrane helix</keyword>
<accession>A0A410Q8F1</accession>
<dbReference type="OrthoDB" id="1654752at2"/>
<evidence type="ECO:0000313" key="3">
    <source>
        <dbReference type="Proteomes" id="UP000287969"/>
    </source>
</evidence>